<dbReference type="InterPro" id="IPR018688">
    <property type="entry name" value="PpoB2-like"/>
</dbReference>
<keyword evidence="1" id="KW-0472">Membrane</keyword>
<dbReference type="Pfam" id="PF09948">
    <property type="entry name" value="PpoB2"/>
    <property type="match status" value="1"/>
</dbReference>
<evidence type="ECO:0000313" key="3">
    <source>
        <dbReference type="Proteomes" id="UP000241346"/>
    </source>
</evidence>
<name>A0A2T3N9Y9_9GAMM</name>
<reference evidence="2 3" key="1">
    <citation type="submission" date="2018-03" db="EMBL/GenBank/DDBJ databases">
        <title>Whole genome sequencing of Histamine producing bacteria.</title>
        <authorList>
            <person name="Butler K."/>
        </authorList>
    </citation>
    <scope>NUCLEOTIDE SEQUENCE [LARGE SCALE GENOMIC DNA]</scope>
    <source>
        <strain evidence="2 3">DSM 19138</strain>
    </source>
</reference>
<feature type="transmembrane region" description="Helical" evidence="1">
    <location>
        <begin position="6"/>
        <end position="27"/>
    </location>
</feature>
<evidence type="ECO:0000313" key="2">
    <source>
        <dbReference type="EMBL" id="PSW10337.1"/>
    </source>
</evidence>
<gene>
    <name evidence="2" type="ORF">C9J01_19205</name>
</gene>
<sequence>MLVVVISWLVMVYAMMLPMMIGSVRWLCANTPRYHHSCLTLCFIVGYSFVWSLLGVVANTFAPLQVAMSQHLSTLPVNALLYFAAGLWCFSDFRRKAIIACGSGMPLRVSGVGMYKDVFSFGLLKSLSCARSCFHIMLVMTIVGHSIGIMAMMTIALFYERDRRPKEVRMVIYCCFILSVSYLTSWVNNQ</sequence>
<keyword evidence="1" id="KW-1133">Transmembrane helix</keyword>
<protein>
    <recommendedName>
        <fullName evidence="4">DUF2182 domain-containing protein</fullName>
    </recommendedName>
</protein>
<evidence type="ECO:0000256" key="1">
    <source>
        <dbReference type="SAM" id="Phobius"/>
    </source>
</evidence>
<accession>A0A2T3N9Y9</accession>
<feature type="transmembrane region" description="Helical" evidence="1">
    <location>
        <begin position="73"/>
        <end position="90"/>
    </location>
</feature>
<organism evidence="2 3">
    <name type="scientific">Photobacterium rosenbergii</name>
    <dbReference type="NCBI Taxonomy" id="294936"/>
    <lineage>
        <taxon>Bacteria</taxon>
        <taxon>Pseudomonadati</taxon>
        <taxon>Pseudomonadota</taxon>
        <taxon>Gammaproteobacteria</taxon>
        <taxon>Vibrionales</taxon>
        <taxon>Vibrionaceae</taxon>
        <taxon>Photobacterium</taxon>
    </lineage>
</organism>
<dbReference type="AlphaFoldDB" id="A0A2T3N9Y9"/>
<evidence type="ECO:0008006" key="4">
    <source>
        <dbReference type="Google" id="ProtNLM"/>
    </source>
</evidence>
<feature type="transmembrane region" description="Helical" evidence="1">
    <location>
        <begin position="39"/>
        <end position="61"/>
    </location>
</feature>
<proteinExistence type="predicted"/>
<feature type="transmembrane region" description="Helical" evidence="1">
    <location>
        <begin position="135"/>
        <end position="158"/>
    </location>
</feature>
<dbReference type="Proteomes" id="UP000241346">
    <property type="component" value="Unassembled WGS sequence"/>
</dbReference>
<feature type="transmembrane region" description="Helical" evidence="1">
    <location>
        <begin position="170"/>
        <end position="187"/>
    </location>
</feature>
<keyword evidence="1" id="KW-0812">Transmembrane</keyword>
<dbReference type="EMBL" id="PYMB01000011">
    <property type="protein sequence ID" value="PSW10337.1"/>
    <property type="molecule type" value="Genomic_DNA"/>
</dbReference>
<comment type="caution">
    <text evidence="2">The sequence shown here is derived from an EMBL/GenBank/DDBJ whole genome shotgun (WGS) entry which is preliminary data.</text>
</comment>